<dbReference type="PANTHER" id="PTHR22550:SF5">
    <property type="entry name" value="LEUCINE ZIPPER PROTEIN 4"/>
    <property type="match status" value="1"/>
</dbReference>
<evidence type="ECO:0000256" key="1">
    <source>
        <dbReference type="ARBA" id="ARBA00022475"/>
    </source>
</evidence>
<reference evidence="7" key="1">
    <citation type="submission" date="2020-01" db="EMBL/GenBank/DDBJ databases">
        <authorList>
            <person name="Meier V. D."/>
            <person name="Meier V D."/>
        </authorList>
    </citation>
    <scope>NUCLEOTIDE SEQUENCE</scope>
    <source>
        <strain evidence="7">HLG_WM_MAG_02</strain>
    </source>
</reference>
<dbReference type="Pfam" id="PF00092">
    <property type="entry name" value="VWA"/>
    <property type="match status" value="1"/>
</dbReference>
<keyword evidence="2 5" id="KW-0812">Transmembrane</keyword>
<evidence type="ECO:0000256" key="4">
    <source>
        <dbReference type="ARBA" id="ARBA00023136"/>
    </source>
</evidence>
<evidence type="ECO:0000256" key="5">
    <source>
        <dbReference type="SAM" id="Phobius"/>
    </source>
</evidence>
<evidence type="ECO:0000259" key="6">
    <source>
        <dbReference type="PROSITE" id="PS50234"/>
    </source>
</evidence>
<feature type="transmembrane region" description="Helical" evidence="5">
    <location>
        <begin position="279"/>
        <end position="296"/>
    </location>
</feature>
<dbReference type="PANTHER" id="PTHR22550">
    <property type="entry name" value="SPORE GERMINATION PROTEIN"/>
    <property type="match status" value="1"/>
</dbReference>
<dbReference type="InterPro" id="IPR036465">
    <property type="entry name" value="vWFA_dom_sf"/>
</dbReference>
<evidence type="ECO:0000256" key="3">
    <source>
        <dbReference type="ARBA" id="ARBA00022989"/>
    </source>
</evidence>
<protein>
    <submittedName>
        <fullName evidence="7">BatA (Bacteroides aerotolerance operon)</fullName>
    </submittedName>
</protein>
<keyword evidence="1" id="KW-1003">Cell membrane</keyword>
<dbReference type="InterPro" id="IPR050768">
    <property type="entry name" value="UPF0353/GerABKA_families"/>
</dbReference>
<gene>
    <name evidence="7" type="ORF">HELGO_WM23792</name>
</gene>
<organism evidence="7">
    <name type="scientific">uncultured Sulfurovum sp</name>
    <dbReference type="NCBI Taxonomy" id="269237"/>
    <lineage>
        <taxon>Bacteria</taxon>
        <taxon>Pseudomonadati</taxon>
        <taxon>Campylobacterota</taxon>
        <taxon>Epsilonproteobacteria</taxon>
        <taxon>Campylobacterales</taxon>
        <taxon>Sulfurovaceae</taxon>
        <taxon>Sulfurovum</taxon>
        <taxon>environmental samples</taxon>
    </lineage>
</organism>
<evidence type="ECO:0000256" key="2">
    <source>
        <dbReference type="ARBA" id="ARBA00022692"/>
    </source>
</evidence>
<dbReference type="EMBL" id="CACVAZ010000181">
    <property type="protein sequence ID" value="CAA6824669.1"/>
    <property type="molecule type" value="Genomic_DNA"/>
</dbReference>
<name>A0A6S6UCV6_9BACT</name>
<sequence length="301" mass="33956">MNFSFFYPYALLLLLLLPCFVWCKQKVKRVYFPKEEWLPKQSFFWDNLLFYSMLIYTLLVLALATPFIYASEANSQKKGRDLVLVLDTSGSMAERGFNEQDKTQTKYDISVALAKAFIEKRHDDNVGLVVFGSFAFTASPLTYDLKTLNEMFELMSDIGIAGTSTAIGDALNQALRTLKSGEAKSKVLILLTDGVHNAGRTSPKEAVSLAVKQGVKIYTIGIGKKENYDASMLHDIAKDSTGKSFFCQNADELEEVYKSIAKLEPSPIRSEQYLNKEELFIYPLILALLLLTLLLFRDEEL</sequence>
<keyword evidence="4 5" id="KW-0472">Membrane</keyword>
<accession>A0A6S6UCV6</accession>
<feature type="transmembrane region" description="Helical" evidence="5">
    <location>
        <begin position="49"/>
        <end position="70"/>
    </location>
</feature>
<evidence type="ECO:0000313" key="7">
    <source>
        <dbReference type="EMBL" id="CAA6824669.1"/>
    </source>
</evidence>
<dbReference type="PROSITE" id="PS50234">
    <property type="entry name" value="VWFA"/>
    <property type="match status" value="1"/>
</dbReference>
<dbReference type="InterPro" id="IPR002035">
    <property type="entry name" value="VWF_A"/>
</dbReference>
<dbReference type="Gene3D" id="3.40.50.410">
    <property type="entry name" value="von Willebrand factor, type A domain"/>
    <property type="match status" value="1"/>
</dbReference>
<proteinExistence type="predicted"/>
<dbReference type="AlphaFoldDB" id="A0A6S6UCV6"/>
<keyword evidence="3 5" id="KW-1133">Transmembrane helix</keyword>
<dbReference type="SMART" id="SM00327">
    <property type="entry name" value="VWA"/>
    <property type="match status" value="1"/>
</dbReference>
<dbReference type="SUPFAM" id="SSF53300">
    <property type="entry name" value="vWA-like"/>
    <property type="match status" value="1"/>
</dbReference>
<feature type="domain" description="VWFA" evidence="6">
    <location>
        <begin position="81"/>
        <end position="260"/>
    </location>
</feature>